<gene>
    <name evidence="2" type="ORF">CWO92_05430</name>
</gene>
<feature type="transmembrane region" description="Helical" evidence="1">
    <location>
        <begin position="104"/>
        <end position="125"/>
    </location>
</feature>
<evidence type="ECO:0000256" key="1">
    <source>
        <dbReference type="SAM" id="Phobius"/>
    </source>
</evidence>
<sequence length="138" mass="16341">MKSFTLNYYIITWLILLVISVSTIIKLFVDDHPLRFIFVLLFIIGLFVGYFRYLMRKKRDSIKQKSKYQGFGLLLLFILIYMGIKTGIREFVSSKVSSQDYGIVFAFFILGLFISYYALYSFYLWNLRKNGMNGVTRK</sequence>
<dbReference type="OrthoDB" id="2472368at2"/>
<evidence type="ECO:0000313" key="3">
    <source>
        <dbReference type="Proteomes" id="UP000233440"/>
    </source>
</evidence>
<evidence type="ECO:0000313" key="2">
    <source>
        <dbReference type="EMBL" id="PKR85820.1"/>
    </source>
</evidence>
<feature type="transmembrane region" description="Helical" evidence="1">
    <location>
        <begin position="35"/>
        <end position="55"/>
    </location>
</feature>
<keyword evidence="1" id="KW-1133">Transmembrane helix</keyword>
<organism evidence="2 3">
    <name type="scientific">Heyndrickxia camelliae</name>
    <dbReference type="NCBI Taxonomy" id="1707093"/>
    <lineage>
        <taxon>Bacteria</taxon>
        <taxon>Bacillati</taxon>
        <taxon>Bacillota</taxon>
        <taxon>Bacilli</taxon>
        <taxon>Bacillales</taxon>
        <taxon>Bacillaceae</taxon>
        <taxon>Heyndrickxia</taxon>
    </lineage>
</organism>
<dbReference type="Proteomes" id="UP000233440">
    <property type="component" value="Unassembled WGS sequence"/>
</dbReference>
<keyword evidence="1" id="KW-0472">Membrane</keyword>
<accession>A0A2N3LMH2</accession>
<keyword evidence="1" id="KW-0812">Transmembrane</keyword>
<keyword evidence="3" id="KW-1185">Reference proteome</keyword>
<reference evidence="2 3" key="1">
    <citation type="submission" date="2017-11" db="EMBL/GenBank/DDBJ databases">
        <title>Bacillus camelliae sp. nov., isolated from pu'er tea.</title>
        <authorList>
            <person name="Niu L."/>
        </authorList>
    </citation>
    <scope>NUCLEOTIDE SEQUENCE [LARGE SCALE GENOMIC DNA]</scope>
    <source>
        <strain evidence="2 3">7578-1</strain>
    </source>
</reference>
<feature type="transmembrane region" description="Helical" evidence="1">
    <location>
        <begin position="67"/>
        <end position="84"/>
    </location>
</feature>
<proteinExistence type="predicted"/>
<dbReference type="EMBL" id="PIQO01000003">
    <property type="protein sequence ID" value="PKR85820.1"/>
    <property type="molecule type" value="Genomic_DNA"/>
</dbReference>
<name>A0A2N3LMH2_9BACI</name>
<dbReference type="AlphaFoldDB" id="A0A2N3LMH2"/>
<dbReference type="RefSeq" id="WP_101353191.1">
    <property type="nucleotide sequence ID" value="NZ_PIQO01000003.1"/>
</dbReference>
<feature type="transmembrane region" description="Helical" evidence="1">
    <location>
        <begin position="7"/>
        <end position="29"/>
    </location>
</feature>
<comment type="caution">
    <text evidence="2">The sequence shown here is derived from an EMBL/GenBank/DDBJ whole genome shotgun (WGS) entry which is preliminary data.</text>
</comment>
<protein>
    <submittedName>
        <fullName evidence="2">Uncharacterized protein</fullName>
    </submittedName>
</protein>